<reference evidence="2 3" key="1">
    <citation type="submission" date="2025-04" db="UniProtKB">
        <authorList>
            <consortium name="RefSeq"/>
        </authorList>
    </citation>
    <scope>IDENTIFICATION</scope>
</reference>
<dbReference type="Proteomes" id="UP000515204">
    <property type="component" value="Unplaced"/>
</dbReference>
<dbReference type="RefSeq" id="XP_014475713.1">
    <property type="nucleotide sequence ID" value="XM_014620227.1"/>
</dbReference>
<keyword evidence="1" id="KW-1185">Reference proteome</keyword>
<evidence type="ECO:0000313" key="1">
    <source>
        <dbReference type="Proteomes" id="UP000515204"/>
    </source>
</evidence>
<dbReference type="GeneID" id="106745015"/>
<protein>
    <submittedName>
        <fullName evidence="2 3">Uncharacterized protein LOC106745015 isoform X1</fullName>
    </submittedName>
</protein>
<accession>A0A6P3XBR5</accession>
<name>A0A6P3XBR5_DINQU</name>
<dbReference type="AlphaFoldDB" id="A0A6P3XBR5"/>
<organism evidence="1 2">
    <name type="scientific">Dinoponera quadriceps</name>
    <name type="common">South American ant</name>
    <dbReference type="NCBI Taxonomy" id="609295"/>
    <lineage>
        <taxon>Eukaryota</taxon>
        <taxon>Metazoa</taxon>
        <taxon>Ecdysozoa</taxon>
        <taxon>Arthropoda</taxon>
        <taxon>Hexapoda</taxon>
        <taxon>Insecta</taxon>
        <taxon>Pterygota</taxon>
        <taxon>Neoptera</taxon>
        <taxon>Endopterygota</taxon>
        <taxon>Hymenoptera</taxon>
        <taxon>Apocrita</taxon>
        <taxon>Aculeata</taxon>
        <taxon>Formicoidea</taxon>
        <taxon>Formicidae</taxon>
        <taxon>Ponerinae</taxon>
        <taxon>Ponerini</taxon>
        <taxon>Dinoponera</taxon>
    </lineage>
</organism>
<evidence type="ECO:0000313" key="3">
    <source>
        <dbReference type="RefSeq" id="XP_014475713.1"/>
    </source>
</evidence>
<proteinExistence type="predicted"/>
<dbReference type="RefSeq" id="XP_014475712.1">
    <property type="nucleotide sequence ID" value="XM_014620226.1"/>
</dbReference>
<evidence type="ECO:0000313" key="2">
    <source>
        <dbReference type="RefSeq" id="XP_014475712.1"/>
    </source>
</evidence>
<sequence length="191" mass="22068">MIRSGAQLLKEPAIAARDSQWEKADNFHCYYYWAIHYYFYCQGTAIVANWRFQNSTRIYALKRSSDSVLLEVQRSEGAYSWVEARAAELRAAIFRAWYDITFVSLRRDYSIKSRKFIRAFAVQSENLGNRIPLWPSTVSNVHFPSTGKAFVAVRWKSETETERERSVGAEGGRRQFIKTAEGGERLLIACT</sequence>
<dbReference type="KEGG" id="dqu:106745015"/>
<gene>
    <name evidence="2 3" type="primary">LOC106745015</name>
</gene>